<evidence type="ECO:0000256" key="2">
    <source>
        <dbReference type="ARBA" id="ARBA00022658"/>
    </source>
</evidence>
<dbReference type="GO" id="GO:0005085">
    <property type="term" value="F:guanyl-nucleotide exchange factor activity"/>
    <property type="evidence" value="ECO:0007669"/>
    <property type="project" value="UniProtKB-KW"/>
</dbReference>
<evidence type="ECO:0000256" key="1">
    <source>
        <dbReference type="ARBA" id="ARBA00009049"/>
    </source>
</evidence>
<dbReference type="GO" id="GO:0007186">
    <property type="term" value="P:G protein-coupled receptor signaling pathway"/>
    <property type="evidence" value="ECO:0007669"/>
    <property type="project" value="TreeGrafter"/>
</dbReference>
<evidence type="ECO:0000256" key="3">
    <source>
        <dbReference type="ARBA" id="ARBA00023186"/>
    </source>
</evidence>
<keyword evidence="5" id="KW-1185">Reference proteome</keyword>
<gene>
    <name evidence="4" type="ORF">N7493_008666</name>
</gene>
<dbReference type="PANTHER" id="PTHR12425:SF5">
    <property type="entry name" value="SYNEMBRYN"/>
    <property type="match status" value="1"/>
</dbReference>
<dbReference type="SUPFAM" id="SSF48371">
    <property type="entry name" value="ARM repeat"/>
    <property type="match status" value="1"/>
</dbReference>
<dbReference type="GO" id="GO:0001965">
    <property type="term" value="F:G-protein alpha-subunit binding"/>
    <property type="evidence" value="ECO:0007669"/>
    <property type="project" value="TreeGrafter"/>
</dbReference>
<keyword evidence="2" id="KW-0344">Guanine-nucleotide releasing factor</keyword>
<dbReference type="Pfam" id="PF10165">
    <property type="entry name" value="Ric8"/>
    <property type="match status" value="1"/>
</dbReference>
<name>A0AAD6HF57_9EURO</name>
<sequence>MALRQLHGTAKLQEVTKLLDSLEKDLQNKQWTSDQKVQTLLQLRQYGTNPVDAGPIYCSKGIGLLVKYGIEGETPDICRAALRCVANALLLDAKMRQVFVDTGFGGELSKKLKADNSEDEMVASRILFLSTYDTTMEFGDLIKNYSLGDNVTYQLHRHADQFPKTGRQPLSQMDELALTDTLKLVFNVSKLFGLGSEFSASIPHILKIISRIEIPAKPLDGLIGYLINALSVLDLEGKEKKLFEHNPLFPLFDLDCNVNRLIDILDGAESSYRPAELEEKVVPLLHTLIIMYELAPDEQRQHMQARLLPEDSDRSQPIGRSDTLASRLLQLLTTPYPNLKTGISELMFALADKDPENLTRKIGYGFAAGFLASRGLEVPQLTSEAPANSGNGLDPNINPITGQRWTAEPADSGQPMTMEEKEREAERLFVLFERAKATGLLNVENPITQALHEGRFEELSDDADSD</sequence>
<dbReference type="PANTHER" id="PTHR12425">
    <property type="entry name" value="SYNEMBRYN"/>
    <property type="match status" value="1"/>
</dbReference>
<comment type="similarity">
    <text evidence="1">Belongs to the synembryn family.</text>
</comment>
<dbReference type="GO" id="GO:0005737">
    <property type="term" value="C:cytoplasm"/>
    <property type="evidence" value="ECO:0007669"/>
    <property type="project" value="TreeGrafter"/>
</dbReference>
<evidence type="ECO:0000313" key="5">
    <source>
        <dbReference type="Proteomes" id="UP001215712"/>
    </source>
</evidence>
<dbReference type="EMBL" id="JAQJAN010000013">
    <property type="protein sequence ID" value="KAJ5712198.1"/>
    <property type="molecule type" value="Genomic_DNA"/>
</dbReference>
<protein>
    <recommendedName>
        <fullName evidence="6">Synembryn</fullName>
    </recommendedName>
</protein>
<dbReference type="InterPro" id="IPR019318">
    <property type="entry name" value="Gua_nucleotide_exch_fac_Ric8"/>
</dbReference>
<accession>A0AAD6HF57</accession>
<reference evidence="4" key="1">
    <citation type="journal article" date="2023" name="IMA Fungus">
        <title>Comparative genomic study of the Penicillium genus elucidates a diverse pangenome and 15 lateral gene transfer events.</title>
        <authorList>
            <person name="Petersen C."/>
            <person name="Sorensen T."/>
            <person name="Nielsen M.R."/>
            <person name="Sondergaard T.E."/>
            <person name="Sorensen J.L."/>
            <person name="Fitzpatrick D.A."/>
            <person name="Frisvad J.C."/>
            <person name="Nielsen K.L."/>
        </authorList>
    </citation>
    <scope>NUCLEOTIDE SEQUENCE</scope>
    <source>
        <strain evidence="4">IBT 17514</strain>
    </source>
</reference>
<proteinExistence type="inferred from homology"/>
<evidence type="ECO:0008006" key="6">
    <source>
        <dbReference type="Google" id="ProtNLM"/>
    </source>
</evidence>
<reference evidence="4" key="2">
    <citation type="submission" date="2023-01" db="EMBL/GenBank/DDBJ databases">
        <authorList>
            <person name="Petersen C."/>
        </authorList>
    </citation>
    <scope>NUCLEOTIDE SEQUENCE</scope>
    <source>
        <strain evidence="4">IBT 17514</strain>
    </source>
</reference>
<comment type="caution">
    <text evidence="4">The sequence shown here is derived from an EMBL/GenBank/DDBJ whole genome shotgun (WGS) entry which is preliminary data.</text>
</comment>
<dbReference type="Proteomes" id="UP001215712">
    <property type="component" value="Unassembled WGS sequence"/>
</dbReference>
<dbReference type="InterPro" id="IPR016024">
    <property type="entry name" value="ARM-type_fold"/>
</dbReference>
<organism evidence="4 5">
    <name type="scientific">Penicillium malachiteum</name>
    <dbReference type="NCBI Taxonomy" id="1324776"/>
    <lineage>
        <taxon>Eukaryota</taxon>
        <taxon>Fungi</taxon>
        <taxon>Dikarya</taxon>
        <taxon>Ascomycota</taxon>
        <taxon>Pezizomycotina</taxon>
        <taxon>Eurotiomycetes</taxon>
        <taxon>Eurotiomycetidae</taxon>
        <taxon>Eurotiales</taxon>
        <taxon>Aspergillaceae</taxon>
        <taxon>Penicillium</taxon>
    </lineage>
</organism>
<evidence type="ECO:0000313" key="4">
    <source>
        <dbReference type="EMBL" id="KAJ5712198.1"/>
    </source>
</evidence>
<keyword evidence="3" id="KW-0143">Chaperone</keyword>
<dbReference type="AlphaFoldDB" id="A0AAD6HF57"/>